<dbReference type="EMBL" id="BMFT01000001">
    <property type="protein sequence ID" value="GGH17293.1"/>
    <property type="molecule type" value="Genomic_DNA"/>
</dbReference>
<feature type="domain" description="DUF7210" evidence="2">
    <location>
        <begin position="1"/>
        <end position="33"/>
    </location>
</feature>
<comment type="caution">
    <text evidence="3">The sequence shown here is derived from an EMBL/GenBank/DDBJ whole genome shotgun (WGS) entry which is preliminary data.</text>
</comment>
<dbReference type="InterPro" id="IPR055634">
    <property type="entry name" value="DUF7210"/>
</dbReference>
<proteinExistence type="predicted"/>
<keyword evidence="4" id="KW-1185">Reference proteome</keyword>
<evidence type="ECO:0000313" key="4">
    <source>
        <dbReference type="Proteomes" id="UP000659344"/>
    </source>
</evidence>
<dbReference type="Proteomes" id="UP000659344">
    <property type="component" value="Unassembled WGS sequence"/>
</dbReference>
<protein>
    <recommendedName>
        <fullName evidence="2">DUF7210 domain-containing protein</fullName>
    </recommendedName>
</protein>
<accession>A0ABQ1YAP7</accession>
<gene>
    <name evidence="3" type="ORF">GCM10008013_12540</name>
</gene>
<feature type="coiled-coil region" evidence="1">
    <location>
        <begin position="51"/>
        <end position="93"/>
    </location>
</feature>
<evidence type="ECO:0000259" key="2">
    <source>
        <dbReference type="Pfam" id="PF23843"/>
    </source>
</evidence>
<organism evidence="3 4">
    <name type="scientific">Paenibacillus segetis</name>
    <dbReference type="NCBI Taxonomy" id="1325360"/>
    <lineage>
        <taxon>Bacteria</taxon>
        <taxon>Bacillati</taxon>
        <taxon>Bacillota</taxon>
        <taxon>Bacilli</taxon>
        <taxon>Bacillales</taxon>
        <taxon>Paenibacillaceae</taxon>
        <taxon>Paenibacillus</taxon>
    </lineage>
</organism>
<name>A0ABQ1YAP7_9BACL</name>
<evidence type="ECO:0000313" key="3">
    <source>
        <dbReference type="EMBL" id="GGH17293.1"/>
    </source>
</evidence>
<dbReference type="RefSeq" id="WP_188536861.1">
    <property type="nucleotide sequence ID" value="NZ_BMFT01000001.1"/>
</dbReference>
<reference evidence="4" key="1">
    <citation type="journal article" date="2019" name="Int. J. Syst. Evol. Microbiol.">
        <title>The Global Catalogue of Microorganisms (GCM) 10K type strain sequencing project: providing services to taxonomists for standard genome sequencing and annotation.</title>
        <authorList>
            <consortium name="The Broad Institute Genomics Platform"/>
            <consortium name="The Broad Institute Genome Sequencing Center for Infectious Disease"/>
            <person name="Wu L."/>
            <person name="Ma J."/>
        </authorList>
    </citation>
    <scope>NUCLEOTIDE SEQUENCE [LARGE SCALE GENOMIC DNA]</scope>
    <source>
        <strain evidence="4">CGMCC 1.12769</strain>
    </source>
</reference>
<evidence type="ECO:0000256" key="1">
    <source>
        <dbReference type="SAM" id="Coils"/>
    </source>
</evidence>
<keyword evidence="1" id="KW-0175">Coiled coil</keyword>
<sequence length="113" mass="12438">MNIKVTGKVKHNGEWYGPGDVIPNVDEDDGNRIITIRAGDLLPKTQEEIAAEESAELAKKVEEERKAAAEKEQKEVEKQLKALRKKATDLGIQGVAEMDAETLAAEIEVAQQK</sequence>
<dbReference type="Pfam" id="PF23843">
    <property type="entry name" value="DUF7210"/>
    <property type="match status" value="1"/>
</dbReference>